<accession>A0A4V1AEM0</accession>
<dbReference type="SMART" id="SM00382">
    <property type="entry name" value="AAA"/>
    <property type="match status" value="1"/>
</dbReference>
<dbReference type="STRING" id="2163413.A0A4V1AEM0"/>
<dbReference type="Pfam" id="PF00005">
    <property type="entry name" value="ABC_tran"/>
    <property type="match status" value="2"/>
</dbReference>
<feature type="domain" description="ABC transporter" evidence="3">
    <location>
        <begin position="10"/>
        <end position="271"/>
    </location>
</feature>
<organism evidence="4 5">
    <name type="scientific">Metschnikowia aff. pulcherrima</name>
    <dbReference type="NCBI Taxonomy" id="2163413"/>
    <lineage>
        <taxon>Eukaryota</taxon>
        <taxon>Fungi</taxon>
        <taxon>Dikarya</taxon>
        <taxon>Ascomycota</taxon>
        <taxon>Saccharomycotina</taxon>
        <taxon>Pichiomycetes</taxon>
        <taxon>Metschnikowiaceae</taxon>
        <taxon>Metschnikowia</taxon>
    </lineage>
</organism>
<evidence type="ECO:0000256" key="2">
    <source>
        <dbReference type="ARBA" id="ARBA00022840"/>
    </source>
</evidence>
<feature type="domain" description="ABC transporter" evidence="3">
    <location>
        <begin position="292"/>
        <end position="526"/>
    </location>
</feature>
<dbReference type="PANTHER" id="PTHR43514:SF4">
    <property type="entry name" value="ABC TRANSPORTER I FAMILY MEMBER 10"/>
    <property type="match status" value="1"/>
</dbReference>
<dbReference type="PROSITE" id="PS50893">
    <property type="entry name" value="ABC_TRANSPORTER_2"/>
    <property type="match status" value="2"/>
</dbReference>
<reference evidence="5" key="1">
    <citation type="submission" date="2019-03" db="EMBL/GenBank/DDBJ databases">
        <title>Snf2 controls pulcherriminic acid biosynthesis and connects pigmentation and antifungal activity of the yeast Metschnikowia pulcherrima.</title>
        <authorList>
            <person name="Gore-Lloyd D."/>
            <person name="Sumann I."/>
            <person name="Brachmann A.O."/>
            <person name="Schneeberger K."/>
            <person name="Ortiz-Merino R.A."/>
            <person name="Moreno-Beltran M."/>
            <person name="Schlaefli M."/>
            <person name="Kirner P."/>
            <person name="Santos Kron A."/>
            <person name="Wolfe K.H."/>
            <person name="Piel J."/>
            <person name="Ahrens C.H."/>
            <person name="Henk D."/>
            <person name="Freimoser F.M."/>
        </authorList>
    </citation>
    <scope>NUCLEOTIDE SEQUENCE [LARGE SCALE GENOMIC DNA]</scope>
    <source>
        <strain evidence="5">APC 1.2</strain>
    </source>
</reference>
<dbReference type="InterPro" id="IPR050334">
    <property type="entry name" value="Molybdenum_import_ModC"/>
</dbReference>
<dbReference type="PANTHER" id="PTHR43514">
    <property type="entry name" value="ABC TRANSPORTER I FAMILY MEMBER 10"/>
    <property type="match status" value="1"/>
</dbReference>
<name>A0A4V1AEM0_9ASCO</name>
<dbReference type="GO" id="GO:0005739">
    <property type="term" value="C:mitochondrion"/>
    <property type="evidence" value="ECO:0007669"/>
    <property type="project" value="TreeGrafter"/>
</dbReference>
<evidence type="ECO:0000313" key="4">
    <source>
        <dbReference type="EMBL" id="QBM89683.1"/>
    </source>
</evidence>
<evidence type="ECO:0000256" key="1">
    <source>
        <dbReference type="ARBA" id="ARBA00022741"/>
    </source>
</evidence>
<dbReference type="InterPro" id="IPR003439">
    <property type="entry name" value="ABC_transporter-like_ATP-bd"/>
</dbReference>
<dbReference type="GO" id="GO:0005524">
    <property type="term" value="F:ATP binding"/>
    <property type="evidence" value="ECO:0007669"/>
    <property type="project" value="UniProtKB-KW"/>
</dbReference>
<sequence>MPQRARECLLKIRDALFYKPGARGKPKSYLFSSPIRKFDILVQKNKPAFWGILGSRRADFLKVVASEFCSEPPLSRSYTFTSEDSKHRNIQFIDFRDTSGLDRCHMAARYEAYSFKGQLEMADDVNSVRNFITGRNNYNHNKASTPQDDISDMLLATLNLTHLQHKWINTLSNGQMRRARIAKAMYDRPRILVINDPFLGLDLKATCLVSDALQKIALKLNISIVAGLRNSSELPSWVTNVAFVDQSGIAPVDEKKISDERESGVAFASRMPSFSLSPLDISNNLNLTAALIQFDKASVIYKGEAILKNFSWKIERGSKWRIMGENGSGKTTLISLITADHPQSWKSVLSIDGVVRRPGSGANYFDINNKIGISSPELHANVPFRMVPRNVVLNGLIRDVGNSNFSIQFKDAHLPPFSQYILQQFELEISHCDGISFGDLSISSQKLLLFIRAILKNPEILVLDEAFSGMDENLVVKCHSFIAKHMVTTTMLAIGHLDWEVPAHDFVLKLEGGTKQSYEFFSTDRIV</sequence>
<keyword evidence="2" id="KW-0067">ATP-binding</keyword>
<evidence type="ECO:0000313" key="5">
    <source>
        <dbReference type="Proteomes" id="UP000292447"/>
    </source>
</evidence>
<dbReference type="SUPFAM" id="SSF52540">
    <property type="entry name" value="P-loop containing nucleoside triphosphate hydrolases"/>
    <property type="match status" value="2"/>
</dbReference>
<protein>
    <submittedName>
        <fullName evidence="4">ABC-type molybdenum transport system, ATPase component/photorepair protein PhrA</fullName>
    </submittedName>
</protein>
<dbReference type="Proteomes" id="UP000292447">
    <property type="component" value="Chromosome IV"/>
</dbReference>
<keyword evidence="1" id="KW-0547">Nucleotide-binding</keyword>
<dbReference type="Gene3D" id="3.40.50.300">
    <property type="entry name" value="P-loop containing nucleotide triphosphate hydrolases"/>
    <property type="match status" value="2"/>
</dbReference>
<evidence type="ECO:0000259" key="3">
    <source>
        <dbReference type="PROSITE" id="PS50893"/>
    </source>
</evidence>
<dbReference type="AlphaFoldDB" id="A0A4V1AEM0"/>
<gene>
    <name evidence="4" type="primary">MPUL0D07630</name>
    <name evidence="4" type="ORF">METSCH_D07630</name>
</gene>
<dbReference type="InterPro" id="IPR027417">
    <property type="entry name" value="P-loop_NTPase"/>
</dbReference>
<proteinExistence type="predicted"/>
<dbReference type="EMBL" id="CP034459">
    <property type="protein sequence ID" value="QBM89683.1"/>
    <property type="molecule type" value="Genomic_DNA"/>
</dbReference>
<dbReference type="InterPro" id="IPR003593">
    <property type="entry name" value="AAA+_ATPase"/>
</dbReference>
<dbReference type="GO" id="GO:0016887">
    <property type="term" value="F:ATP hydrolysis activity"/>
    <property type="evidence" value="ECO:0007669"/>
    <property type="project" value="InterPro"/>
</dbReference>
<keyword evidence="5" id="KW-1185">Reference proteome</keyword>